<dbReference type="Pfam" id="PF18758">
    <property type="entry name" value="KDZ"/>
    <property type="match status" value="1"/>
</dbReference>
<dbReference type="PANTHER" id="PTHR33104:SF2">
    <property type="entry name" value="CXC3 LIKE CYSTEINE CLUSTER DOMAIN-CONTAINING PROTEIN"/>
    <property type="match status" value="1"/>
</dbReference>
<dbReference type="InterPro" id="IPR040521">
    <property type="entry name" value="KDZ"/>
</dbReference>
<proteinExistence type="predicted"/>
<dbReference type="PANTHER" id="PTHR33104">
    <property type="entry name" value="SI:DKEY-29D5.2"/>
    <property type="match status" value="1"/>
</dbReference>
<comment type="caution">
    <text evidence="1">The sequence shown here is derived from an EMBL/GenBank/DDBJ whole genome shotgun (WGS) entry which is preliminary data.</text>
</comment>
<protein>
    <submittedName>
        <fullName evidence="1">Uncharacterized protein</fullName>
    </submittedName>
</protein>
<evidence type="ECO:0000313" key="2">
    <source>
        <dbReference type="Proteomes" id="UP000518266"/>
    </source>
</evidence>
<dbReference type="AlphaFoldDB" id="A0A7J5ZH99"/>
<organism evidence="1 2">
    <name type="scientific">Dissostichus mawsoni</name>
    <name type="common">Antarctic cod</name>
    <dbReference type="NCBI Taxonomy" id="36200"/>
    <lineage>
        <taxon>Eukaryota</taxon>
        <taxon>Metazoa</taxon>
        <taxon>Chordata</taxon>
        <taxon>Craniata</taxon>
        <taxon>Vertebrata</taxon>
        <taxon>Euteleostomi</taxon>
        <taxon>Actinopterygii</taxon>
        <taxon>Neopterygii</taxon>
        <taxon>Teleostei</taxon>
        <taxon>Neoteleostei</taxon>
        <taxon>Acanthomorphata</taxon>
        <taxon>Eupercaria</taxon>
        <taxon>Perciformes</taxon>
        <taxon>Notothenioidei</taxon>
        <taxon>Nototheniidae</taxon>
        <taxon>Dissostichus</taxon>
    </lineage>
</organism>
<dbReference type="OrthoDB" id="8942143at2759"/>
<sequence length="234" mass="26507">MRSFLQYVYCTFEENKLLGKEPFVCPVCSPEMTAGKAMCGESHWTAARETSKRASKLDEEGVEIAVCRHGFLLKALNMYRGEIFAYPMFLQKEFQRASFLAMDVTCRYVPYLDKVSEALPHLQPLKEMRYCLSVMHAKAHNTKCEILWNARNQEGAGTTLGEKVEQVNSFLSRCALTTKYMASQQELTCSESMLWAGIIAKRMASTLPCPLDSKNYTAEKTEAVTESLKKCRTS</sequence>
<name>A0A7J5ZH99_DISMA</name>
<reference evidence="1 2" key="1">
    <citation type="submission" date="2020-03" db="EMBL/GenBank/DDBJ databases">
        <title>Dissostichus mawsoni Genome sequencing and assembly.</title>
        <authorList>
            <person name="Park H."/>
        </authorList>
    </citation>
    <scope>NUCLEOTIDE SEQUENCE [LARGE SCALE GENOMIC DNA]</scope>
    <source>
        <strain evidence="1">DM0001</strain>
        <tissue evidence="1">Muscle</tissue>
    </source>
</reference>
<gene>
    <name evidence="1" type="ORF">F7725_001439</name>
</gene>
<accession>A0A7J5ZH99</accession>
<dbReference type="EMBL" id="JAAKFY010000002">
    <property type="protein sequence ID" value="KAF3861184.1"/>
    <property type="molecule type" value="Genomic_DNA"/>
</dbReference>
<keyword evidence="2" id="KW-1185">Reference proteome</keyword>
<evidence type="ECO:0000313" key="1">
    <source>
        <dbReference type="EMBL" id="KAF3861184.1"/>
    </source>
</evidence>
<dbReference type="Proteomes" id="UP000518266">
    <property type="component" value="Unassembled WGS sequence"/>
</dbReference>